<feature type="chain" id="PRO_5021254727" evidence="2">
    <location>
        <begin position="31"/>
        <end position="814"/>
    </location>
</feature>
<keyword evidence="2" id="KW-0732">Signal</keyword>
<evidence type="ECO:0000313" key="4">
    <source>
        <dbReference type="Proteomes" id="UP000317494"/>
    </source>
</evidence>
<feature type="region of interest" description="Disordered" evidence="1">
    <location>
        <begin position="761"/>
        <end position="800"/>
    </location>
</feature>
<proteinExistence type="predicted"/>
<dbReference type="EMBL" id="QEAN01000050">
    <property type="protein sequence ID" value="TPX51765.1"/>
    <property type="molecule type" value="Genomic_DNA"/>
</dbReference>
<keyword evidence="4" id="KW-1185">Reference proteome</keyword>
<reference evidence="3 4" key="1">
    <citation type="journal article" date="2019" name="Sci. Rep.">
        <title>Comparative genomics of chytrid fungi reveal insights into the obligate biotrophic and pathogenic lifestyle of Synchytrium endobioticum.</title>
        <authorList>
            <person name="van de Vossenberg B.T.L.H."/>
            <person name="Warris S."/>
            <person name="Nguyen H.D.T."/>
            <person name="van Gent-Pelzer M.P.E."/>
            <person name="Joly D.L."/>
            <person name="van de Geest H.C."/>
            <person name="Bonants P.J.M."/>
            <person name="Smith D.S."/>
            <person name="Levesque C.A."/>
            <person name="van der Lee T.A.J."/>
        </authorList>
    </citation>
    <scope>NUCLEOTIDE SEQUENCE [LARGE SCALE GENOMIC DNA]</scope>
    <source>
        <strain evidence="3 4">MB42</strain>
    </source>
</reference>
<dbReference type="VEuPathDB" id="FungiDB:SeMB42_g01817"/>
<dbReference type="Proteomes" id="UP000317494">
    <property type="component" value="Unassembled WGS sequence"/>
</dbReference>
<evidence type="ECO:0000256" key="2">
    <source>
        <dbReference type="SAM" id="SignalP"/>
    </source>
</evidence>
<protein>
    <submittedName>
        <fullName evidence="3">Uncharacterized protein</fullName>
    </submittedName>
</protein>
<evidence type="ECO:0000256" key="1">
    <source>
        <dbReference type="SAM" id="MobiDB-lite"/>
    </source>
</evidence>
<feature type="signal peptide" evidence="2">
    <location>
        <begin position="1"/>
        <end position="30"/>
    </location>
</feature>
<feature type="compositionally biased region" description="Polar residues" evidence="1">
    <location>
        <begin position="762"/>
        <end position="772"/>
    </location>
</feature>
<dbReference type="AlphaFoldDB" id="A0A507DKJ6"/>
<evidence type="ECO:0000313" key="3">
    <source>
        <dbReference type="EMBL" id="TPX51765.1"/>
    </source>
</evidence>
<comment type="caution">
    <text evidence="3">The sequence shown here is derived from an EMBL/GenBank/DDBJ whole genome shotgun (WGS) entry which is preliminary data.</text>
</comment>
<gene>
    <name evidence="3" type="ORF">SeMB42_g01817</name>
</gene>
<name>A0A507DKJ6_9FUNG</name>
<accession>A0A507DKJ6</accession>
<sequence length="814" mass="91555">MYFSMQLSLVNSRITMLVLVLITLSALVLSSPLPVLIEDYVEVGDTHDTSSVPLPGNDGSSELVLWSPPSVTNDNAFSGGAPPVDIGVYSRYSRALRQRRYELSQKDLGPAQQLAEVFQWIDVGSSKPLEEVYEESLVPSILPTVIPYGVPFTETDVERNPTDEMSPEHLEYRWEAFENLLTTPDGHRNRHLRRVQDRQEEYTERIKAIACNAVFGSVNSPNQRGQADAASWPLAAVTDVLTLEKTRIDERIRYLQASKESPLSSLTQAAILSKAKVWTDYMSLPAGFDDSRHKDLLNVPMDCDDVDGLMDVLAYQQSFYGLVHAKSALIARAVARRLHHEAIKPPEAFEEFHLKNIQEGLAELVAYTSRERYADPALDVSDDLGKWRGNSVPPPFSASSDDLTTLAYLTDRDRADSLGVEIGVTDLADECTTFSGKMKPVMLYARHLSKQAPRRSRVFVRSNKKTSSIVTISIHPDIRYALPYQAAIIQVDKHSVVSLHHSVISCTSDQRAAAQFRQIIDKRESDCSWMRGILADWLWDDETLKHLMPYVIPDEVEFTFEDLMTTPSNEMSLEMLECHWEALENLHLPFSNRNVPRVEDLQLLYADRIKAFVVPAVFKVCGLRDSGEVALPQVNEDLEYEIERMKHRLTELKESKKSPLSSVTQVSILSDVHGSCRTWVPWVVCGPINDEEMYYYELNLSILTDLTKDLIEWVLLNHEAVIDPKTDSDKFLSDLIWDRVDEMDSHTILLPRVVASAHIPNPASTSVGQSATPRAESVFSDRGLTDSSGGAGTTEEYEQSGKWHGDFVKVVKDE</sequence>
<organism evidence="3 4">
    <name type="scientific">Synchytrium endobioticum</name>
    <dbReference type="NCBI Taxonomy" id="286115"/>
    <lineage>
        <taxon>Eukaryota</taxon>
        <taxon>Fungi</taxon>
        <taxon>Fungi incertae sedis</taxon>
        <taxon>Chytridiomycota</taxon>
        <taxon>Chytridiomycota incertae sedis</taxon>
        <taxon>Chytridiomycetes</taxon>
        <taxon>Synchytriales</taxon>
        <taxon>Synchytriaceae</taxon>
        <taxon>Synchytrium</taxon>
    </lineage>
</organism>